<evidence type="ECO:0000313" key="2">
    <source>
        <dbReference type="EMBL" id="RDC65225.1"/>
    </source>
</evidence>
<comment type="caution">
    <text evidence="2">The sequence shown here is derived from an EMBL/GenBank/DDBJ whole genome shotgun (WGS) entry which is preliminary data.</text>
</comment>
<dbReference type="PANTHER" id="PTHR42686:SF1">
    <property type="entry name" value="GH17980P-RELATED"/>
    <property type="match status" value="1"/>
</dbReference>
<protein>
    <submittedName>
        <fullName evidence="2">D-threo-aldose 1-dehydrogenase</fullName>
        <ecNumber evidence="2">1.1.1.122</ecNumber>
    </submittedName>
</protein>
<dbReference type="SUPFAM" id="SSF51430">
    <property type="entry name" value="NAD(P)-linked oxidoreductase"/>
    <property type="match status" value="1"/>
</dbReference>
<reference evidence="2 3" key="1">
    <citation type="submission" date="2018-04" db="EMBL/GenBank/DDBJ databases">
        <title>Adhaeribacter sp. HMF7616 genome sequencing and assembly.</title>
        <authorList>
            <person name="Kang H."/>
            <person name="Kang J."/>
            <person name="Cha I."/>
            <person name="Kim H."/>
            <person name="Joh K."/>
        </authorList>
    </citation>
    <scope>NUCLEOTIDE SEQUENCE [LARGE SCALE GENOMIC DNA]</scope>
    <source>
        <strain evidence="2 3">HMF7616</strain>
    </source>
</reference>
<gene>
    <name evidence="2" type="ORF">AHMF7616_03855</name>
</gene>
<dbReference type="Proteomes" id="UP000253919">
    <property type="component" value="Unassembled WGS sequence"/>
</dbReference>
<dbReference type="GO" id="GO:0010349">
    <property type="term" value="F:L-galactose dehydrogenase activity"/>
    <property type="evidence" value="ECO:0007669"/>
    <property type="project" value="InterPro"/>
</dbReference>
<dbReference type="RefSeq" id="WP_115374273.1">
    <property type="nucleotide sequence ID" value="NZ_QASA01000001.1"/>
</dbReference>
<dbReference type="InterPro" id="IPR044479">
    <property type="entry name" value="LGALDH-like"/>
</dbReference>
<accession>A0A369QNG1</accession>
<keyword evidence="2" id="KW-0560">Oxidoreductase</keyword>
<dbReference type="CDD" id="cd19163">
    <property type="entry name" value="AKR_galDH"/>
    <property type="match status" value="1"/>
</dbReference>
<keyword evidence="3" id="KW-1185">Reference proteome</keyword>
<proteinExistence type="predicted"/>
<dbReference type="InterPro" id="IPR020471">
    <property type="entry name" value="AKR"/>
</dbReference>
<evidence type="ECO:0000313" key="3">
    <source>
        <dbReference type="Proteomes" id="UP000253919"/>
    </source>
</evidence>
<dbReference type="Pfam" id="PF00248">
    <property type="entry name" value="Aldo_ket_red"/>
    <property type="match status" value="1"/>
</dbReference>
<dbReference type="GO" id="GO:0005829">
    <property type="term" value="C:cytosol"/>
    <property type="evidence" value="ECO:0007669"/>
    <property type="project" value="TreeGrafter"/>
</dbReference>
<sequence length="313" mass="34998">MEHRTLGKTGLEVSVLGFGASPLGNVFDVADEKEGVRAVHYAIANGINFFDVSPFYGLTLAEERLGRALAGKRQEILLATKCGRYGLQDFNFSYNRILKSIDESLARLKTDYVDVLQLHDIEFVDKQQLLQEAIPAVQKIKKMGKARFIGITGLPVRYLAEIARQVELDTMLSWAHYNLLADEINDELVPLSQEKGFGLMNAAPLMQRILSDAPLPDWHRSPQAVKDVQPKLLQLCASYGVNLSDVAIKYAVDHLAIATTIVGMSETRQVQQNLKALDLQIPADLLEKILKMVAPVKNQMWYEGRPENNIPKK</sequence>
<feature type="domain" description="NADP-dependent oxidoreductase" evidence="1">
    <location>
        <begin position="16"/>
        <end position="289"/>
    </location>
</feature>
<dbReference type="PANTHER" id="PTHR42686">
    <property type="entry name" value="GH17980P-RELATED"/>
    <property type="match status" value="1"/>
</dbReference>
<dbReference type="OrthoDB" id="9773828at2"/>
<evidence type="ECO:0000259" key="1">
    <source>
        <dbReference type="Pfam" id="PF00248"/>
    </source>
</evidence>
<organism evidence="2 3">
    <name type="scientific">Adhaeribacter pallidiroseus</name>
    <dbReference type="NCBI Taxonomy" id="2072847"/>
    <lineage>
        <taxon>Bacteria</taxon>
        <taxon>Pseudomonadati</taxon>
        <taxon>Bacteroidota</taxon>
        <taxon>Cytophagia</taxon>
        <taxon>Cytophagales</taxon>
        <taxon>Hymenobacteraceae</taxon>
        <taxon>Adhaeribacter</taxon>
    </lineage>
</organism>
<dbReference type="InterPro" id="IPR036812">
    <property type="entry name" value="NAD(P)_OxRdtase_dom_sf"/>
</dbReference>
<dbReference type="Gene3D" id="3.20.20.100">
    <property type="entry name" value="NADP-dependent oxidoreductase domain"/>
    <property type="match status" value="1"/>
</dbReference>
<dbReference type="InterPro" id="IPR023210">
    <property type="entry name" value="NADP_OxRdtase_dom"/>
</dbReference>
<dbReference type="EC" id="1.1.1.122" evidence="2"/>
<dbReference type="AlphaFoldDB" id="A0A369QNG1"/>
<name>A0A369QNG1_9BACT</name>
<dbReference type="EMBL" id="QASA01000001">
    <property type="protein sequence ID" value="RDC65225.1"/>
    <property type="molecule type" value="Genomic_DNA"/>
</dbReference>
<dbReference type="GO" id="GO:0047834">
    <property type="term" value="F:D-threo-aldose 1-dehydrogenase activity"/>
    <property type="evidence" value="ECO:0007669"/>
    <property type="project" value="UniProtKB-EC"/>
</dbReference>